<dbReference type="EMBL" id="OU503058">
    <property type="protein sequence ID" value="CAI9786737.1"/>
    <property type="molecule type" value="Genomic_DNA"/>
</dbReference>
<protein>
    <submittedName>
        <fullName evidence="1">Uncharacterized protein</fullName>
    </submittedName>
</protein>
<dbReference type="Proteomes" id="UP000834106">
    <property type="component" value="Chromosome 23"/>
</dbReference>
<accession>A0AAD2AEK4</accession>
<keyword evidence="2" id="KW-1185">Reference proteome</keyword>
<dbReference type="AlphaFoldDB" id="A0AAD2AEK4"/>
<sequence length="99" mass="11320">MVKNTNSKGKLFKCCGKNYGFWEWVKEGETNGESSSVGITSIDPVATESENNVSCMFETMCWLSHKKDVEINLIIRNGIASAEWDRKEKDRCDLYLFVK</sequence>
<proteinExistence type="predicted"/>
<name>A0AAD2AEK4_9LAMI</name>
<gene>
    <name evidence="1" type="ORF">FPE_LOCUS34167</name>
</gene>
<evidence type="ECO:0000313" key="2">
    <source>
        <dbReference type="Proteomes" id="UP000834106"/>
    </source>
</evidence>
<evidence type="ECO:0000313" key="1">
    <source>
        <dbReference type="EMBL" id="CAI9786737.1"/>
    </source>
</evidence>
<organism evidence="1 2">
    <name type="scientific">Fraxinus pennsylvanica</name>
    <dbReference type="NCBI Taxonomy" id="56036"/>
    <lineage>
        <taxon>Eukaryota</taxon>
        <taxon>Viridiplantae</taxon>
        <taxon>Streptophyta</taxon>
        <taxon>Embryophyta</taxon>
        <taxon>Tracheophyta</taxon>
        <taxon>Spermatophyta</taxon>
        <taxon>Magnoliopsida</taxon>
        <taxon>eudicotyledons</taxon>
        <taxon>Gunneridae</taxon>
        <taxon>Pentapetalae</taxon>
        <taxon>asterids</taxon>
        <taxon>lamiids</taxon>
        <taxon>Lamiales</taxon>
        <taxon>Oleaceae</taxon>
        <taxon>Oleeae</taxon>
        <taxon>Fraxinus</taxon>
    </lineage>
</organism>
<reference evidence="1" key="1">
    <citation type="submission" date="2023-05" db="EMBL/GenBank/DDBJ databases">
        <authorList>
            <person name="Huff M."/>
        </authorList>
    </citation>
    <scope>NUCLEOTIDE SEQUENCE</scope>
</reference>